<sequence>MKNKVEIYKSGDSSEIRVQFDDNTVWLNQEQLSELFGRDRTVISRHIKNIFNEGELDKNVVSADFAYTH</sequence>
<dbReference type="RefSeq" id="WP_128467669.1">
    <property type="nucleotide sequence ID" value="NZ_CP035108.1"/>
</dbReference>
<dbReference type="PANTHER" id="PTHR35810:SF1">
    <property type="entry name" value="CYTOPLASMIC PROTEIN"/>
    <property type="match status" value="1"/>
</dbReference>
<keyword evidence="2" id="KW-1185">Reference proteome</keyword>
<dbReference type="PANTHER" id="PTHR35810">
    <property type="entry name" value="CYTOPLASMIC PROTEIN-RELATED"/>
    <property type="match status" value="1"/>
</dbReference>
<dbReference type="KEGG" id="gtl:EP073_13415"/>
<dbReference type="EMBL" id="CP035108">
    <property type="protein sequence ID" value="QAR34364.1"/>
    <property type="molecule type" value="Genomic_DNA"/>
</dbReference>
<evidence type="ECO:0000313" key="2">
    <source>
        <dbReference type="Proteomes" id="UP000287502"/>
    </source>
</evidence>
<dbReference type="AlphaFoldDB" id="A0A3R5XYI2"/>
<proteinExistence type="predicted"/>
<gene>
    <name evidence="1" type="ORF">EP073_13415</name>
</gene>
<organism evidence="1 2">
    <name type="scientific">Geovibrio thiophilus</name>
    <dbReference type="NCBI Taxonomy" id="139438"/>
    <lineage>
        <taxon>Bacteria</taxon>
        <taxon>Pseudomonadati</taxon>
        <taxon>Deferribacterota</taxon>
        <taxon>Deferribacteres</taxon>
        <taxon>Deferribacterales</taxon>
        <taxon>Geovibrionaceae</taxon>
        <taxon>Geovibrio</taxon>
    </lineage>
</organism>
<dbReference type="Proteomes" id="UP000287502">
    <property type="component" value="Chromosome"/>
</dbReference>
<accession>A0A3R5XYI2</accession>
<protein>
    <submittedName>
        <fullName evidence="1">Death-on-curing protein</fullName>
    </submittedName>
</protein>
<reference evidence="1 2" key="1">
    <citation type="submission" date="2019-01" db="EMBL/GenBank/DDBJ databases">
        <title>Geovibrio thiophilus DSM 11263, complete genome.</title>
        <authorList>
            <person name="Spring S."/>
            <person name="Bunk B."/>
            <person name="Sproer C."/>
        </authorList>
    </citation>
    <scope>NUCLEOTIDE SEQUENCE [LARGE SCALE GENOMIC DNA]</scope>
    <source>
        <strain evidence="1 2">DSM 11263</strain>
    </source>
</reference>
<evidence type="ECO:0000313" key="1">
    <source>
        <dbReference type="EMBL" id="QAR34364.1"/>
    </source>
</evidence>
<name>A0A3R5XYI2_9BACT</name>
<dbReference type="OrthoDB" id="9802752at2"/>